<dbReference type="RefSeq" id="WP_132010896.1">
    <property type="nucleotide sequence ID" value="NZ_JABUHM010000010.1"/>
</dbReference>
<sequence>MPEGISVLGFDNQKFSSLFQPCLTTIAQPAFESCEKAVELLLRLINKEVIKQEQMFLDDQLIVRQSFQQYVKIFLEKNVINYIF</sequence>
<evidence type="ECO:0000313" key="5">
    <source>
        <dbReference type="EMBL" id="TCN21198.1"/>
    </source>
</evidence>
<proteinExistence type="predicted"/>
<dbReference type="Gene3D" id="3.40.50.2300">
    <property type="match status" value="2"/>
</dbReference>
<comment type="caution">
    <text evidence="5">The sequence shown here is derived from an EMBL/GenBank/DDBJ whole genome shotgun (WGS) entry which is preliminary data.</text>
</comment>
<evidence type="ECO:0000256" key="1">
    <source>
        <dbReference type="ARBA" id="ARBA00023015"/>
    </source>
</evidence>
<dbReference type="Pfam" id="PF13377">
    <property type="entry name" value="Peripla_BP_3"/>
    <property type="match status" value="1"/>
</dbReference>
<keyword evidence="1" id="KW-0805">Transcription regulation</keyword>
<feature type="domain" description="Transcriptional regulator LacI/GalR-like sensor" evidence="4">
    <location>
        <begin position="2"/>
        <end position="67"/>
    </location>
</feature>
<evidence type="ECO:0000256" key="3">
    <source>
        <dbReference type="ARBA" id="ARBA00023163"/>
    </source>
</evidence>
<keyword evidence="6" id="KW-1185">Reference proteome</keyword>
<keyword evidence="3" id="KW-0804">Transcription</keyword>
<dbReference type="GO" id="GO:0000976">
    <property type="term" value="F:transcription cis-regulatory region binding"/>
    <property type="evidence" value="ECO:0007669"/>
    <property type="project" value="TreeGrafter"/>
</dbReference>
<dbReference type="SUPFAM" id="SSF53822">
    <property type="entry name" value="Periplasmic binding protein-like I"/>
    <property type="match status" value="1"/>
</dbReference>
<dbReference type="AlphaFoldDB" id="A0A4R2B3L0"/>
<dbReference type="EMBL" id="SLVV01000013">
    <property type="protein sequence ID" value="TCN21198.1"/>
    <property type="molecule type" value="Genomic_DNA"/>
</dbReference>
<protein>
    <submittedName>
        <fullName evidence="5">Substrate-binding family protein</fullName>
    </submittedName>
</protein>
<dbReference type="PANTHER" id="PTHR30146:SF109">
    <property type="entry name" value="HTH-TYPE TRANSCRIPTIONAL REGULATOR GALS"/>
    <property type="match status" value="1"/>
</dbReference>
<dbReference type="PANTHER" id="PTHR30146">
    <property type="entry name" value="LACI-RELATED TRANSCRIPTIONAL REPRESSOR"/>
    <property type="match status" value="1"/>
</dbReference>
<organism evidence="5 6">
    <name type="scientific">Mesobacillus foraminis</name>
    <dbReference type="NCBI Taxonomy" id="279826"/>
    <lineage>
        <taxon>Bacteria</taxon>
        <taxon>Bacillati</taxon>
        <taxon>Bacillota</taxon>
        <taxon>Bacilli</taxon>
        <taxon>Bacillales</taxon>
        <taxon>Bacillaceae</taxon>
        <taxon>Mesobacillus</taxon>
    </lineage>
</organism>
<keyword evidence="2" id="KW-0238">DNA-binding</keyword>
<evidence type="ECO:0000259" key="4">
    <source>
        <dbReference type="Pfam" id="PF13377"/>
    </source>
</evidence>
<reference evidence="5 6" key="1">
    <citation type="journal article" date="2015" name="Stand. Genomic Sci.">
        <title>Genomic Encyclopedia of Bacterial and Archaeal Type Strains, Phase III: the genomes of soil and plant-associated and newly described type strains.</title>
        <authorList>
            <person name="Whitman W.B."/>
            <person name="Woyke T."/>
            <person name="Klenk H.P."/>
            <person name="Zhou Y."/>
            <person name="Lilburn T.G."/>
            <person name="Beck B.J."/>
            <person name="De Vos P."/>
            <person name="Vandamme P."/>
            <person name="Eisen J.A."/>
            <person name="Garrity G."/>
            <person name="Hugenholtz P."/>
            <person name="Kyrpides N.C."/>
        </authorList>
    </citation>
    <scope>NUCLEOTIDE SEQUENCE [LARGE SCALE GENOMIC DNA]</scope>
    <source>
        <strain evidence="5 6">CV53</strain>
    </source>
</reference>
<evidence type="ECO:0000256" key="2">
    <source>
        <dbReference type="ARBA" id="ARBA00023125"/>
    </source>
</evidence>
<accession>A0A4R2B3L0</accession>
<dbReference type="GO" id="GO:0003700">
    <property type="term" value="F:DNA-binding transcription factor activity"/>
    <property type="evidence" value="ECO:0007669"/>
    <property type="project" value="TreeGrafter"/>
</dbReference>
<dbReference type="Proteomes" id="UP000295689">
    <property type="component" value="Unassembled WGS sequence"/>
</dbReference>
<dbReference type="InterPro" id="IPR028082">
    <property type="entry name" value="Peripla_BP_I"/>
</dbReference>
<gene>
    <name evidence="5" type="ORF">EV146_113122</name>
</gene>
<evidence type="ECO:0000313" key="6">
    <source>
        <dbReference type="Proteomes" id="UP000295689"/>
    </source>
</evidence>
<dbReference type="InterPro" id="IPR046335">
    <property type="entry name" value="LacI/GalR-like_sensor"/>
</dbReference>
<name>A0A4R2B3L0_9BACI</name>